<evidence type="ECO:0000313" key="3">
    <source>
        <dbReference type="Proteomes" id="UP000676967"/>
    </source>
</evidence>
<dbReference type="EMBL" id="AP023356">
    <property type="protein sequence ID" value="BCJ47469.1"/>
    <property type="molecule type" value="Genomic_DNA"/>
</dbReference>
<reference evidence="2 3" key="1">
    <citation type="submission" date="2020-08" db="EMBL/GenBank/DDBJ databases">
        <title>Whole genome shotgun sequence of Actinoplanes ianthinogenes NBRC 13996.</title>
        <authorList>
            <person name="Komaki H."/>
            <person name="Tamura T."/>
        </authorList>
    </citation>
    <scope>NUCLEOTIDE SEQUENCE [LARGE SCALE GENOMIC DNA]</scope>
    <source>
        <strain evidence="2 3">NBRC 13996</strain>
    </source>
</reference>
<evidence type="ECO:0000313" key="2">
    <source>
        <dbReference type="EMBL" id="BCJ47469.1"/>
    </source>
</evidence>
<feature type="region of interest" description="Disordered" evidence="1">
    <location>
        <begin position="1"/>
        <end position="39"/>
    </location>
</feature>
<sequence>MDTGEAAVERRGVQGGGAKHLGGRLFSGKSGGECGADPDRELGIGEPCVRGHTQLTEADHHGRPVMRRAVASLVGVVGGDLVVVMTQAGVRD</sequence>
<organism evidence="2 3">
    <name type="scientific">Actinoplanes ianthinogenes</name>
    <dbReference type="NCBI Taxonomy" id="122358"/>
    <lineage>
        <taxon>Bacteria</taxon>
        <taxon>Bacillati</taxon>
        <taxon>Actinomycetota</taxon>
        <taxon>Actinomycetes</taxon>
        <taxon>Micromonosporales</taxon>
        <taxon>Micromonosporaceae</taxon>
        <taxon>Actinoplanes</taxon>
    </lineage>
</organism>
<accession>A0ABN6CV51</accession>
<evidence type="ECO:0000256" key="1">
    <source>
        <dbReference type="SAM" id="MobiDB-lite"/>
    </source>
</evidence>
<gene>
    <name evidence="2" type="ORF">Aiant_81260</name>
</gene>
<dbReference type="RefSeq" id="WP_189329880.1">
    <property type="nucleotide sequence ID" value="NZ_AP023356.1"/>
</dbReference>
<proteinExistence type="predicted"/>
<dbReference type="Proteomes" id="UP000676967">
    <property type="component" value="Chromosome"/>
</dbReference>
<protein>
    <submittedName>
        <fullName evidence="2">Uncharacterized protein</fullName>
    </submittedName>
</protein>
<keyword evidence="3" id="KW-1185">Reference proteome</keyword>
<name>A0ABN6CV51_9ACTN</name>